<evidence type="ECO:0000256" key="1">
    <source>
        <dbReference type="PROSITE-ProRule" id="PRU00110"/>
    </source>
</evidence>
<keyword evidence="4" id="KW-1185">Reference proteome</keyword>
<dbReference type="AlphaFoldDB" id="A0AAE3MCE8"/>
<dbReference type="GO" id="GO:0004672">
    <property type="term" value="F:protein kinase activity"/>
    <property type="evidence" value="ECO:0007669"/>
    <property type="project" value="UniProtKB-ARBA"/>
</dbReference>
<name>A0AAE3MCE8_9BACT</name>
<keyword evidence="1" id="KW-0597">Phosphoprotein</keyword>
<dbReference type="InterPro" id="IPR036641">
    <property type="entry name" value="HPT_dom_sf"/>
</dbReference>
<feature type="modified residue" description="Phosphohistidine" evidence="1">
    <location>
        <position position="59"/>
    </location>
</feature>
<sequence>MEEKYKYVDLSYLEGIADGDKSIVKELVEIFLDQMPEFTDGFDESLKDKNWLKIAAIAHKAKSSVVSMGMNDLGNNDLKNLELLAKQLRVIELKRKDSVTEAQKDEIIVLEKNFEGYPEDRIKWVRANANLSELENLIEKFNDICEKAKEELDHVVSTY</sequence>
<dbReference type="Proteomes" id="UP001207408">
    <property type="component" value="Unassembled WGS sequence"/>
</dbReference>
<feature type="domain" description="HPt" evidence="2">
    <location>
        <begin position="20"/>
        <end position="117"/>
    </location>
</feature>
<accession>A0AAE3MCE8</accession>
<proteinExistence type="predicted"/>
<dbReference type="EMBL" id="JAPDPI010000006">
    <property type="protein sequence ID" value="MCW3804886.1"/>
    <property type="molecule type" value="Genomic_DNA"/>
</dbReference>
<dbReference type="RefSeq" id="WP_301198108.1">
    <property type="nucleotide sequence ID" value="NZ_JAPDPI010000006.1"/>
</dbReference>
<dbReference type="Gene3D" id="1.20.120.160">
    <property type="entry name" value="HPT domain"/>
    <property type="match status" value="1"/>
</dbReference>
<evidence type="ECO:0000313" key="3">
    <source>
        <dbReference type="EMBL" id="MCW3804886.1"/>
    </source>
</evidence>
<dbReference type="SUPFAM" id="SSF47226">
    <property type="entry name" value="Histidine-containing phosphotransfer domain, HPT domain"/>
    <property type="match status" value="1"/>
</dbReference>
<dbReference type="InterPro" id="IPR008207">
    <property type="entry name" value="Sig_transdc_His_kin_Hpt_dom"/>
</dbReference>
<dbReference type="GO" id="GO:0000160">
    <property type="term" value="P:phosphorelay signal transduction system"/>
    <property type="evidence" value="ECO:0007669"/>
    <property type="project" value="InterPro"/>
</dbReference>
<dbReference type="PROSITE" id="PS50894">
    <property type="entry name" value="HPT"/>
    <property type="match status" value="1"/>
</dbReference>
<evidence type="ECO:0000259" key="2">
    <source>
        <dbReference type="PROSITE" id="PS50894"/>
    </source>
</evidence>
<comment type="caution">
    <text evidence="3">The sequence shown here is derived from an EMBL/GenBank/DDBJ whole genome shotgun (WGS) entry which is preliminary data.</text>
</comment>
<protein>
    <submittedName>
        <fullName evidence="3">Hpt domain-containing protein</fullName>
    </submittedName>
</protein>
<reference evidence="3" key="1">
    <citation type="submission" date="2022-10" db="EMBL/GenBank/DDBJ databases">
        <authorList>
            <person name="Yu W.X."/>
        </authorList>
    </citation>
    <scope>NUCLEOTIDE SEQUENCE</scope>
    <source>
        <strain evidence="3">D04</strain>
    </source>
</reference>
<gene>
    <name evidence="3" type="ORF">OM074_04560</name>
</gene>
<evidence type="ECO:0000313" key="4">
    <source>
        <dbReference type="Proteomes" id="UP001207408"/>
    </source>
</evidence>
<organism evidence="3 4">
    <name type="scientific">Plebeiibacterium marinum</name>
    <dbReference type="NCBI Taxonomy" id="2992111"/>
    <lineage>
        <taxon>Bacteria</taxon>
        <taxon>Pseudomonadati</taxon>
        <taxon>Bacteroidota</taxon>
        <taxon>Bacteroidia</taxon>
        <taxon>Marinilabiliales</taxon>
        <taxon>Marinilabiliaceae</taxon>
        <taxon>Plebeiibacterium</taxon>
    </lineage>
</organism>